<dbReference type="Gene3D" id="3.30.420.40">
    <property type="match status" value="1"/>
</dbReference>
<dbReference type="InterPro" id="IPR011991">
    <property type="entry name" value="ArsR-like_HTH"/>
</dbReference>
<dbReference type="PANTHER" id="PTHR18964:SF149">
    <property type="entry name" value="BIFUNCTIONAL UDP-N-ACETYLGLUCOSAMINE 2-EPIMERASE_N-ACETYLMANNOSAMINE KINASE"/>
    <property type="match status" value="1"/>
</dbReference>
<evidence type="ECO:0000256" key="1">
    <source>
        <dbReference type="ARBA" id="ARBA00006479"/>
    </source>
</evidence>
<dbReference type="GO" id="GO:0006355">
    <property type="term" value="P:regulation of DNA-templated transcription"/>
    <property type="evidence" value="ECO:0007669"/>
    <property type="project" value="UniProtKB-ARBA"/>
</dbReference>
<dbReference type="Pfam" id="PF13412">
    <property type="entry name" value="HTH_24"/>
    <property type="match status" value="1"/>
</dbReference>
<dbReference type="Proteomes" id="UP000823926">
    <property type="component" value="Unassembled WGS sequence"/>
</dbReference>
<dbReference type="AlphaFoldDB" id="A0A9D1QFY9"/>
<sequence length="199" mass="21638">MAKNTSILSTVSDENMSVVAYKAFMLKRRIMLTLATEGDCTIADLSRILNVSNPTITKLVGELIREGYVRDLGKIETGGGRRPCAFGLVSDSGYFLGVTILDDTLCFGLIDLNKNTVTIEQDVPFVYATNTQFVDTLVERIQAFIETLGSARDKILGLGLTVKGRVDAASGVIYNTMNADGYPLARIISERTGIETIVE</sequence>
<dbReference type="SUPFAM" id="SSF46785">
    <property type="entry name" value="Winged helix' DNA-binding domain"/>
    <property type="match status" value="1"/>
</dbReference>
<proteinExistence type="inferred from homology"/>
<feature type="non-terminal residue" evidence="2">
    <location>
        <position position="199"/>
    </location>
</feature>
<organism evidence="2 3">
    <name type="scientific">Candidatus Rikenella faecigallinarum</name>
    <dbReference type="NCBI Taxonomy" id="2838745"/>
    <lineage>
        <taxon>Bacteria</taxon>
        <taxon>Pseudomonadati</taxon>
        <taxon>Bacteroidota</taxon>
        <taxon>Bacteroidia</taxon>
        <taxon>Bacteroidales</taxon>
        <taxon>Rikenellaceae</taxon>
        <taxon>Rikenella</taxon>
    </lineage>
</organism>
<dbReference type="Pfam" id="PF00480">
    <property type="entry name" value="ROK"/>
    <property type="match status" value="1"/>
</dbReference>
<reference evidence="2" key="2">
    <citation type="submission" date="2021-04" db="EMBL/GenBank/DDBJ databases">
        <authorList>
            <person name="Gilroy R."/>
        </authorList>
    </citation>
    <scope>NUCLEOTIDE SEQUENCE</scope>
    <source>
        <strain evidence="2">ChiBcec15-1070</strain>
    </source>
</reference>
<protein>
    <submittedName>
        <fullName evidence="2">Winged helix-turn-helix domain-containing protein</fullName>
    </submittedName>
</protein>
<reference evidence="2" key="1">
    <citation type="journal article" date="2021" name="PeerJ">
        <title>Extensive microbial diversity within the chicken gut microbiome revealed by metagenomics and culture.</title>
        <authorList>
            <person name="Gilroy R."/>
            <person name="Ravi A."/>
            <person name="Getino M."/>
            <person name="Pursley I."/>
            <person name="Horton D.L."/>
            <person name="Alikhan N.F."/>
            <person name="Baker D."/>
            <person name="Gharbi K."/>
            <person name="Hall N."/>
            <person name="Watson M."/>
            <person name="Adriaenssens E.M."/>
            <person name="Foster-Nyarko E."/>
            <person name="Jarju S."/>
            <person name="Secka A."/>
            <person name="Antonio M."/>
            <person name="Oren A."/>
            <person name="Chaudhuri R.R."/>
            <person name="La Ragione R."/>
            <person name="Hildebrand F."/>
            <person name="Pallen M.J."/>
        </authorList>
    </citation>
    <scope>NUCLEOTIDE SEQUENCE</scope>
    <source>
        <strain evidence="2">ChiBcec15-1070</strain>
    </source>
</reference>
<dbReference type="CDD" id="cd00090">
    <property type="entry name" value="HTH_ARSR"/>
    <property type="match status" value="1"/>
</dbReference>
<dbReference type="EMBL" id="DXHL01000035">
    <property type="protein sequence ID" value="HIW11366.1"/>
    <property type="molecule type" value="Genomic_DNA"/>
</dbReference>
<name>A0A9D1QFY9_9BACT</name>
<comment type="caution">
    <text evidence="2">The sequence shown here is derived from an EMBL/GenBank/DDBJ whole genome shotgun (WGS) entry which is preliminary data.</text>
</comment>
<dbReference type="Gene3D" id="1.10.10.10">
    <property type="entry name" value="Winged helix-like DNA-binding domain superfamily/Winged helix DNA-binding domain"/>
    <property type="match status" value="1"/>
</dbReference>
<dbReference type="InterPro" id="IPR043129">
    <property type="entry name" value="ATPase_NBD"/>
</dbReference>
<dbReference type="InterPro" id="IPR036388">
    <property type="entry name" value="WH-like_DNA-bd_sf"/>
</dbReference>
<dbReference type="SUPFAM" id="SSF53067">
    <property type="entry name" value="Actin-like ATPase domain"/>
    <property type="match status" value="1"/>
</dbReference>
<dbReference type="InterPro" id="IPR000600">
    <property type="entry name" value="ROK"/>
</dbReference>
<evidence type="ECO:0000313" key="3">
    <source>
        <dbReference type="Proteomes" id="UP000823926"/>
    </source>
</evidence>
<gene>
    <name evidence="2" type="ORF">H9888_07715</name>
</gene>
<dbReference type="PANTHER" id="PTHR18964">
    <property type="entry name" value="ROK (REPRESSOR, ORF, KINASE) FAMILY"/>
    <property type="match status" value="1"/>
</dbReference>
<comment type="similarity">
    <text evidence="1">Belongs to the ROK (NagC/XylR) family.</text>
</comment>
<evidence type="ECO:0000313" key="2">
    <source>
        <dbReference type="EMBL" id="HIW11366.1"/>
    </source>
</evidence>
<dbReference type="InterPro" id="IPR036390">
    <property type="entry name" value="WH_DNA-bd_sf"/>
</dbReference>
<accession>A0A9D1QFY9</accession>